<dbReference type="SUPFAM" id="SSF51735">
    <property type="entry name" value="NAD(P)-binding Rossmann-fold domains"/>
    <property type="match status" value="1"/>
</dbReference>
<evidence type="ECO:0000313" key="3">
    <source>
        <dbReference type="Proteomes" id="UP000827284"/>
    </source>
</evidence>
<dbReference type="InterPro" id="IPR050177">
    <property type="entry name" value="Lipid_A_modif_metabolic_enz"/>
</dbReference>
<name>A0A9P3H6H7_9FUNG</name>
<dbReference type="AlphaFoldDB" id="A0A9P3H6H7"/>
<dbReference type="InterPro" id="IPR001509">
    <property type="entry name" value="Epimerase_deHydtase"/>
</dbReference>
<dbReference type="Gene3D" id="3.40.50.720">
    <property type="entry name" value="NAD(P)-binding Rossmann-like Domain"/>
    <property type="match status" value="1"/>
</dbReference>
<sequence>MAPQPTVLIFGGVGFIGRNFVAHLVENGLAGQIRVVDKVLPQTAYLNERFKSAFSKVNFMQGDLSNTIPPEKFQNIFKREDNSSFDYVINFASETKLSQPAEIYNDRIYKLSINCAQEAAKRGVKVFVQVSTADVYEPTATPSKEDSKTAPWNALAAAKLKVDEELLNMPGLNVVIVRPAVVYGIGSLTGLTPRLICGRVYQQEKKTMELLWDGDRKINTVHVHDVVRAIWHSANWYVGSDNPDQGGKIIFNLADQNKTDQEAINAHIRSIFGIQTEYKGNGFSAEAEKDDAEDAVEESNDLHMGPWYKLLKNQDIKNSPLTPYLDKESLFIRELSVDGSKICISTGFQYEHPKLTEASLREIITDFQTLNIWPKDQ</sequence>
<proteinExistence type="predicted"/>
<dbReference type="PANTHER" id="PTHR43245">
    <property type="entry name" value="BIFUNCTIONAL POLYMYXIN RESISTANCE PROTEIN ARNA"/>
    <property type="match status" value="1"/>
</dbReference>
<evidence type="ECO:0000313" key="2">
    <source>
        <dbReference type="EMBL" id="GJJ70663.1"/>
    </source>
</evidence>
<reference evidence="2" key="2">
    <citation type="journal article" date="2022" name="Microbiol. Resour. Announc.">
        <title>Whole-Genome Sequence of Entomortierella parvispora E1425, a Mucoromycotan Fungus Associated with Burkholderiaceae-Related Endosymbiotic Bacteria.</title>
        <authorList>
            <person name="Herlambang A."/>
            <person name="Guo Y."/>
            <person name="Takashima Y."/>
            <person name="Narisawa K."/>
            <person name="Ohta H."/>
            <person name="Nishizawa T."/>
        </authorList>
    </citation>
    <scope>NUCLEOTIDE SEQUENCE</scope>
    <source>
        <strain evidence="2">E1425</strain>
    </source>
</reference>
<dbReference type="Proteomes" id="UP000827284">
    <property type="component" value="Unassembled WGS sequence"/>
</dbReference>
<evidence type="ECO:0000259" key="1">
    <source>
        <dbReference type="Pfam" id="PF01370"/>
    </source>
</evidence>
<reference evidence="2" key="1">
    <citation type="submission" date="2021-11" db="EMBL/GenBank/DDBJ databases">
        <authorList>
            <person name="Herlambang A."/>
            <person name="Guo Y."/>
            <person name="Takashima Y."/>
            <person name="Nishizawa T."/>
        </authorList>
    </citation>
    <scope>NUCLEOTIDE SEQUENCE</scope>
    <source>
        <strain evidence="2">E1425</strain>
    </source>
</reference>
<dbReference type="CDD" id="cd08946">
    <property type="entry name" value="SDR_e"/>
    <property type="match status" value="1"/>
</dbReference>
<gene>
    <name evidence="2" type="ORF">EMPS_03013</name>
</gene>
<dbReference type="Pfam" id="PF01370">
    <property type="entry name" value="Epimerase"/>
    <property type="match status" value="1"/>
</dbReference>
<keyword evidence="3" id="KW-1185">Reference proteome</keyword>
<comment type="caution">
    <text evidence="2">The sequence shown here is derived from an EMBL/GenBank/DDBJ whole genome shotgun (WGS) entry which is preliminary data.</text>
</comment>
<protein>
    <recommendedName>
        <fullName evidence="1">NAD-dependent epimerase/dehydratase domain-containing protein</fullName>
    </recommendedName>
</protein>
<dbReference type="PANTHER" id="PTHR43245:SF11">
    <property type="entry name" value="LD23561P"/>
    <property type="match status" value="1"/>
</dbReference>
<dbReference type="InterPro" id="IPR036291">
    <property type="entry name" value="NAD(P)-bd_dom_sf"/>
</dbReference>
<organism evidence="2 3">
    <name type="scientific">Entomortierella parvispora</name>
    <dbReference type="NCBI Taxonomy" id="205924"/>
    <lineage>
        <taxon>Eukaryota</taxon>
        <taxon>Fungi</taxon>
        <taxon>Fungi incertae sedis</taxon>
        <taxon>Mucoromycota</taxon>
        <taxon>Mortierellomycotina</taxon>
        <taxon>Mortierellomycetes</taxon>
        <taxon>Mortierellales</taxon>
        <taxon>Mortierellaceae</taxon>
        <taxon>Entomortierella</taxon>
    </lineage>
</organism>
<dbReference type="EMBL" id="BQFW01000004">
    <property type="protein sequence ID" value="GJJ70663.1"/>
    <property type="molecule type" value="Genomic_DNA"/>
</dbReference>
<feature type="domain" description="NAD-dependent epimerase/dehydratase" evidence="1">
    <location>
        <begin position="7"/>
        <end position="243"/>
    </location>
</feature>
<accession>A0A9P3H6H7</accession>
<dbReference type="OrthoDB" id="16464at2759"/>